<feature type="compositionally biased region" description="Low complexity" evidence="1">
    <location>
        <begin position="68"/>
        <end position="79"/>
    </location>
</feature>
<keyword evidence="4" id="KW-1185">Reference proteome</keyword>
<dbReference type="Pfam" id="PF00004">
    <property type="entry name" value="AAA"/>
    <property type="match status" value="1"/>
</dbReference>
<dbReference type="InterPro" id="IPR027417">
    <property type="entry name" value="P-loop_NTPase"/>
</dbReference>
<sequence>MLRSLVFHSALWTKTPAVSLQQATTTFTYRSTTFVSTWGYLLSGYNNVSIKRHKSSTKKGKGEIPRKGSNASAGNSTNNDPQEGYSSSPPSSSSAASSPPSFPPAPLDSNESVMDWNVVQDRFRELQAQVPGASLPDFVYTEQYCSITLPVQNKVKRSTLVLYFAEKAIETGLLVRASDLDISFRSCTKNGASLVVGSSFQVDIWGEENGNFPTNIRYHKQTPYLLKKELDILLNAYEACHSTEAFNVVTNLDIYDTLGKYLQRLESKVHSLFPNVKKTRLEEDEDEDNTDSFDRIEKLERKVTKHGASLFFPEESYSWDMLAGYRSQKEKIEEAVVLPLVHRDIFEKVSCSVRKSYRSPIPKAVLLEGPPGTGKTTVAKILASRGNIPLVHVTMEAITSKWYGDSEKKLSKLLQVSNEYGPCFVFLDEIDSFLGDRSSMHEATRRTLSVLLRHLDGLTSSLNKSILIAATNRKNDLDAALLSRFDETIHFELPDIDTRAEIIHLYATHLSQEDLYSLASMSKEFSGRNISDACKEVERSWATKIVKGQQKLETLPPAEEYLKVFSRRQANNTKVSSLRTEEE</sequence>
<protein>
    <recommendedName>
        <fullName evidence="2">AAA+ ATPase domain-containing protein</fullName>
    </recommendedName>
</protein>
<evidence type="ECO:0000256" key="1">
    <source>
        <dbReference type="SAM" id="MobiDB-lite"/>
    </source>
</evidence>
<dbReference type="Gene3D" id="3.40.50.300">
    <property type="entry name" value="P-loop containing nucleotide triphosphate hydrolases"/>
    <property type="match status" value="1"/>
</dbReference>
<dbReference type="GO" id="GO:0005524">
    <property type="term" value="F:ATP binding"/>
    <property type="evidence" value="ECO:0007669"/>
    <property type="project" value="InterPro"/>
</dbReference>
<evidence type="ECO:0000313" key="4">
    <source>
        <dbReference type="Proteomes" id="UP001300502"/>
    </source>
</evidence>
<feature type="compositionally biased region" description="Low complexity" evidence="1">
    <location>
        <begin position="86"/>
        <end position="99"/>
    </location>
</feature>
<dbReference type="Proteomes" id="UP001300502">
    <property type="component" value="Unassembled WGS sequence"/>
</dbReference>
<dbReference type="SMART" id="SM00382">
    <property type="entry name" value="AAA"/>
    <property type="match status" value="1"/>
</dbReference>
<proteinExistence type="predicted"/>
<dbReference type="InterPro" id="IPR050304">
    <property type="entry name" value="MT-severing_AAA_ATPase"/>
</dbReference>
<dbReference type="CDD" id="cd19481">
    <property type="entry name" value="RecA-like_protease"/>
    <property type="match status" value="1"/>
</dbReference>
<dbReference type="GO" id="GO:0016887">
    <property type="term" value="F:ATP hydrolysis activity"/>
    <property type="evidence" value="ECO:0007669"/>
    <property type="project" value="InterPro"/>
</dbReference>
<dbReference type="PANTHER" id="PTHR23074:SF83">
    <property type="entry name" value="VACUOLAR PROTEIN SORTING-ASSOCIATED PROTEIN 4A"/>
    <property type="match status" value="1"/>
</dbReference>
<accession>A0AAV9IMD0</accession>
<dbReference type="AlphaFoldDB" id="A0AAV9IMD0"/>
<dbReference type="InterPro" id="IPR003593">
    <property type="entry name" value="AAA+_ATPase"/>
</dbReference>
<reference evidence="3 4" key="1">
    <citation type="submission" date="2022-07" db="EMBL/GenBank/DDBJ databases">
        <title>Genome-wide signatures of adaptation to extreme environments.</title>
        <authorList>
            <person name="Cho C.H."/>
            <person name="Yoon H.S."/>
        </authorList>
    </citation>
    <scope>NUCLEOTIDE SEQUENCE [LARGE SCALE GENOMIC DNA]</scope>
    <source>
        <strain evidence="3 4">108.79 E11</strain>
    </source>
</reference>
<gene>
    <name evidence="3" type="ORF">GAYE_SCF56G6395</name>
</gene>
<name>A0AAV9IMD0_9RHOD</name>
<comment type="caution">
    <text evidence="3">The sequence shown here is derived from an EMBL/GenBank/DDBJ whole genome shotgun (WGS) entry which is preliminary data.</text>
</comment>
<dbReference type="InterPro" id="IPR003959">
    <property type="entry name" value="ATPase_AAA_core"/>
</dbReference>
<organism evidence="3 4">
    <name type="scientific">Galdieria yellowstonensis</name>
    <dbReference type="NCBI Taxonomy" id="3028027"/>
    <lineage>
        <taxon>Eukaryota</taxon>
        <taxon>Rhodophyta</taxon>
        <taxon>Bangiophyceae</taxon>
        <taxon>Galdieriales</taxon>
        <taxon>Galdieriaceae</taxon>
        <taxon>Galdieria</taxon>
    </lineage>
</organism>
<evidence type="ECO:0000313" key="3">
    <source>
        <dbReference type="EMBL" id="KAK4528452.1"/>
    </source>
</evidence>
<dbReference type="Gene3D" id="1.10.8.60">
    <property type="match status" value="1"/>
</dbReference>
<dbReference type="EMBL" id="JANCYU010000064">
    <property type="protein sequence ID" value="KAK4528452.1"/>
    <property type="molecule type" value="Genomic_DNA"/>
</dbReference>
<feature type="region of interest" description="Disordered" evidence="1">
    <location>
        <begin position="52"/>
        <end position="109"/>
    </location>
</feature>
<dbReference type="PANTHER" id="PTHR23074">
    <property type="entry name" value="AAA DOMAIN-CONTAINING"/>
    <property type="match status" value="1"/>
</dbReference>
<feature type="domain" description="AAA+ ATPase" evidence="2">
    <location>
        <begin position="361"/>
        <end position="495"/>
    </location>
</feature>
<evidence type="ECO:0000259" key="2">
    <source>
        <dbReference type="SMART" id="SM00382"/>
    </source>
</evidence>
<dbReference type="SUPFAM" id="SSF52540">
    <property type="entry name" value="P-loop containing nucleoside triphosphate hydrolases"/>
    <property type="match status" value="1"/>
</dbReference>